<dbReference type="EMBL" id="WTYS01000001">
    <property type="protein sequence ID" value="MXO57431.1"/>
    <property type="molecule type" value="Genomic_DNA"/>
</dbReference>
<organism evidence="1 2">
    <name type="scientific">Pontixanthobacter gangjinensis</name>
    <dbReference type="NCBI Taxonomy" id="1028742"/>
    <lineage>
        <taxon>Bacteria</taxon>
        <taxon>Pseudomonadati</taxon>
        <taxon>Pseudomonadota</taxon>
        <taxon>Alphaproteobacteria</taxon>
        <taxon>Sphingomonadales</taxon>
        <taxon>Erythrobacteraceae</taxon>
        <taxon>Pontixanthobacter</taxon>
    </lineage>
</organism>
<dbReference type="Proteomes" id="UP000468943">
    <property type="component" value="Unassembled WGS sequence"/>
</dbReference>
<reference evidence="1 2" key="1">
    <citation type="submission" date="2019-12" db="EMBL/GenBank/DDBJ databases">
        <title>Genomic-based taxomic classification of the family Erythrobacteraceae.</title>
        <authorList>
            <person name="Xu L."/>
        </authorList>
    </citation>
    <scope>NUCLEOTIDE SEQUENCE [LARGE SCALE GENOMIC DNA]</scope>
    <source>
        <strain evidence="1 2">JCM 17802</strain>
    </source>
</reference>
<proteinExistence type="predicted"/>
<evidence type="ECO:0000313" key="2">
    <source>
        <dbReference type="Proteomes" id="UP000468943"/>
    </source>
</evidence>
<evidence type="ECO:0008006" key="3">
    <source>
        <dbReference type="Google" id="ProtNLM"/>
    </source>
</evidence>
<dbReference type="RefSeq" id="WP_160598517.1">
    <property type="nucleotide sequence ID" value="NZ_WTYS01000001.1"/>
</dbReference>
<keyword evidence="2" id="KW-1185">Reference proteome</keyword>
<name>A0A6I4SND5_9SPHN</name>
<dbReference type="PROSITE" id="PS51257">
    <property type="entry name" value="PROKAR_LIPOPROTEIN"/>
    <property type="match status" value="1"/>
</dbReference>
<protein>
    <recommendedName>
        <fullName evidence="3">Lipoprotein</fullName>
    </recommendedName>
</protein>
<evidence type="ECO:0000313" key="1">
    <source>
        <dbReference type="EMBL" id="MXO57431.1"/>
    </source>
</evidence>
<comment type="caution">
    <text evidence="1">The sequence shown here is derived from an EMBL/GenBank/DDBJ whole genome shotgun (WGS) entry which is preliminary data.</text>
</comment>
<dbReference type="AlphaFoldDB" id="A0A6I4SND5"/>
<dbReference type="OrthoDB" id="7505503at2"/>
<gene>
    <name evidence="1" type="ORF">GRI36_11135</name>
</gene>
<accession>A0A6I4SND5</accession>
<sequence length="167" mass="17364">MLRNTSFLLAILPATILGGCASSGKTYPSLAIRDAEQVSGSLSGVAEDSEDIAPAPLSDNIAVQLPELESGARKAHLAFTNAVPAARSAVARGSGAATASDNWARAQVALGDLDSLRSQTAVFLGDLDLLYVDATLAFEQREAIGQVRNIVIGLVAEEDAELSKLRD</sequence>